<accession>A0A444JC02</accession>
<dbReference type="CDD" id="cd00093">
    <property type="entry name" value="HTH_XRE"/>
    <property type="match status" value="1"/>
</dbReference>
<dbReference type="GO" id="GO:0003677">
    <property type="term" value="F:DNA binding"/>
    <property type="evidence" value="ECO:0007669"/>
    <property type="project" value="InterPro"/>
</dbReference>
<dbReference type="Proteomes" id="UP000288892">
    <property type="component" value="Unassembled WGS sequence"/>
</dbReference>
<evidence type="ECO:0000259" key="1">
    <source>
        <dbReference type="PROSITE" id="PS50943"/>
    </source>
</evidence>
<feature type="domain" description="HTH cro/C1-type" evidence="1">
    <location>
        <begin position="75"/>
        <end position="107"/>
    </location>
</feature>
<proteinExistence type="predicted"/>
<gene>
    <name evidence="2" type="ORF">VU01_13031</name>
</gene>
<reference evidence="2 3" key="1">
    <citation type="submission" date="2017-01" db="EMBL/GenBank/DDBJ databases">
        <title>The cable genome- insights into the physiology and evolution of filamentous bacteria capable of sulfide oxidation via long distance electron transfer.</title>
        <authorList>
            <person name="Schreiber L."/>
            <person name="Bjerg J.T."/>
            <person name="Boggild A."/>
            <person name="Van De Vossenberg J."/>
            <person name="Meysman F."/>
            <person name="Nielsen L.P."/>
            <person name="Schramm A."/>
            <person name="Kjeldsen K.U."/>
        </authorList>
    </citation>
    <scope>NUCLEOTIDE SEQUENCE [LARGE SCALE GENOMIC DNA]</scope>
    <source>
        <strain evidence="2">A5</strain>
    </source>
</reference>
<dbReference type="AlphaFoldDB" id="A0A444JC02"/>
<dbReference type="SUPFAM" id="SSF47413">
    <property type="entry name" value="lambda repressor-like DNA-binding domains"/>
    <property type="match status" value="1"/>
</dbReference>
<evidence type="ECO:0000313" key="3">
    <source>
        <dbReference type="Proteomes" id="UP000288892"/>
    </source>
</evidence>
<protein>
    <submittedName>
        <fullName evidence="2">Putative zinc finger/helix-turn-helix protein, YgiT family</fullName>
    </submittedName>
</protein>
<comment type="caution">
    <text evidence="2">The sequence shown here is derived from an EMBL/GenBank/DDBJ whole genome shotgun (WGS) entry which is preliminary data.</text>
</comment>
<dbReference type="InterPro" id="IPR010982">
    <property type="entry name" value="Lambda_DNA-bd_dom_sf"/>
</dbReference>
<dbReference type="NCBIfam" id="TIGR03830">
    <property type="entry name" value="CxxCG_CxxCG_HTH"/>
    <property type="match status" value="1"/>
</dbReference>
<dbReference type="Gene3D" id="1.10.260.40">
    <property type="entry name" value="lambda repressor-like DNA-binding domains"/>
    <property type="match status" value="1"/>
</dbReference>
<keyword evidence="3" id="KW-1185">Reference proteome</keyword>
<dbReference type="InterPro" id="IPR001387">
    <property type="entry name" value="Cro/C1-type_HTH"/>
</dbReference>
<sequence>MDKCYMCGNSLEVIRDKPYEYTESGLNVLLLGITQYRCGSCEEEYAAIPAPEKLHKIIGLEICRNRKALLLPEEIKFLRKEMNLKSKELASSLGVDESTVSRWENGRKRVGEGSDRLLRTLYLSCTEEEQDRRNILEVLKSFPHHRKEIGERQAISLNPQDWLLPDCACAV</sequence>
<dbReference type="InterPro" id="IPR022452">
    <property type="entry name" value="MqsA"/>
</dbReference>
<dbReference type="EMBL" id="MTKS01000303">
    <property type="protein sequence ID" value="RWX50537.1"/>
    <property type="molecule type" value="Genomic_DNA"/>
</dbReference>
<dbReference type="SMART" id="SM00530">
    <property type="entry name" value="HTH_XRE"/>
    <property type="match status" value="1"/>
</dbReference>
<dbReference type="PROSITE" id="PS50943">
    <property type="entry name" value="HTH_CROC1"/>
    <property type="match status" value="1"/>
</dbReference>
<dbReference type="Pfam" id="PF01381">
    <property type="entry name" value="HTH_3"/>
    <property type="match status" value="1"/>
</dbReference>
<evidence type="ECO:0000313" key="2">
    <source>
        <dbReference type="EMBL" id="RWX50537.1"/>
    </source>
</evidence>
<organism evidence="2 3">
    <name type="scientific">Candidatus Electrothrix marina</name>
    <dbReference type="NCBI Taxonomy" id="1859130"/>
    <lineage>
        <taxon>Bacteria</taxon>
        <taxon>Pseudomonadati</taxon>
        <taxon>Thermodesulfobacteriota</taxon>
        <taxon>Desulfobulbia</taxon>
        <taxon>Desulfobulbales</taxon>
        <taxon>Desulfobulbaceae</taxon>
        <taxon>Candidatus Electrothrix</taxon>
    </lineage>
</organism>
<name>A0A444JC02_9BACT</name>